<name>A0AAV4CU74_9GAST</name>
<keyword evidence="2" id="KW-1185">Reference proteome</keyword>
<organism evidence="1 2">
    <name type="scientific">Plakobranchus ocellatus</name>
    <dbReference type="NCBI Taxonomy" id="259542"/>
    <lineage>
        <taxon>Eukaryota</taxon>
        <taxon>Metazoa</taxon>
        <taxon>Spiralia</taxon>
        <taxon>Lophotrochozoa</taxon>
        <taxon>Mollusca</taxon>
        <taxon>Gastropoda</taxon>
        <taxon>Heterobranchia</taxon>
        <taxon>Euthyneura</taxon>
        <taxon>Panpulmonata</taxon>
        <taxon>Sacoglossa</taxon>
        <taxon>Placobranchoidea</taxon>
        <taxon>Plakobranchidae</taxon>
        <taxon>Plakobranchus</taxon>
    </lineage>
</organism>
<dbReference type="Proteomes" id="UP000735302">
    <property type="component" value="Unassembled WGS sequence"/>
</dbReference>
<evidence type="ECO:0000313" key="2">
    <source>
        <dbReference type="Proteomes" id="UP000735302"/>
    </source>
</evidence>
<comment type="caution">
    <text evidence="1">The sequence shown here is derived from an EMBL/GenBank/DDBJ whole genome shotgun (WGS) entry which is preliminary data.</text>
</comment>
<accession>A0AAV4CU74</accession>
<dbReference type="AlphaFoldDB" id="A0AAV4CU74"/>
<evidence type="ECO:0000313" key="1">
    <source>
        <dbReference type="EMBL" id="GFO35471.1"/>
    </source>
</evidence>
<protein>
    <submittedName>
        <fullName evidence="1">Uncharacterized protein</fullName>
    </submittedName>
</protein>
<dbReference type="EMBL" id="BLXT01006999">
    <property type="protein sequence ID" value="GFO35471.1"/>
    <property type="molecule type" value="Genomic_DNA"/>
</dbReference>
<sequence length="117" mass="12143">MKSLQAKIKSKSCRFDTPSPQLNTTLTQYLYFAADAAANAAAAAVTAAAADDDDDDDDDDAPAAAAVVAVDSGRLSAFDLNVDDQCHSRVGFKSFFSKCPSGTDIGDHGSPLKPVLS</sequence>
<proteinExistence type="predicted"/>
<gene>
    <name evidence="1" type="ORF">PoB_006197600</name>
</gene>
<reference evidence="1 2" key="1">
    <citation type="journal article" date="2021" name="Elife">
        <title>Chloroplast acquisition without the gene transfer in kleptoplastic sea slugs, Plakobranchus ocellatus.</title>
        <authorList>
            <person name="Maeda T."/>
            <person name="Takahashi S."/>
            <person name="Yoshida T."/>
            <person name="Shimamura S."/>
            <person name="Takaki Y."/>
            <person name="Nagai Y."/>
            <person name="Toyoda A."/>
            <person name="Suzuki Y."/>
            <person name="Arimoto A."/>
            <person name="Ishii H."/>
            <person name="Satoh N."/>
            <person name="Nishiyama T."/>
            <person name="Hasebe M."/>
            <person name="Maruyama T."/>
            <person name="Minagawa J."/>
            <person name="Obokata J."/>
            <person name="Shigenobu S."/>
        </authorList>
    </citation>
    <scope>NUCLEOTIDE SEQUENCE [LARGE SCALE GENOMIC DNA]</scope>
</reference>